<protein>
    <recommendedName>
        <fullName evidence="3">Proline rich signal peptide protein</fullName>
    </recommendedName>
</protein>
<accession>A0A1H6FIE5</accession>
<dbReference type="InterPro" id="IPR025500">
    <property type="entry name" value="DUF4390"/>
</dbReference>
<dbReference type="Pfam" id="PF14334">
    <property type="entry name" value="DUF4390"/>
    <property type="match status" value="1"/>
</dbReference>
<evidence type="ECO:0000313" key="1">
    <source>
        <dbReference type="EMBL" id="SEH08784.1"/>
    </source>
</evidence>
<keyword evidence="2" id="KW-1185">Reference proteome</keyword>
<dbReference type="EMBL" id="FMSV02000556">
    <property type="protein sequence ID" value="SEH08784.1"/>
    <property type="molecule type" value="Genomic_DNA"/>
</dbReference>
<name>A0A1H6FIE5_9GAMM</name>
<dbReference type="Proteomes" id="UP000236724">
    <property type="component" value="Unassembled WGS sequence"/>
</dbReference>
<dbReference type="OrthoDB" id="6198507at2"/>
<proteinExistence type="predicted"/>
<evidence type="ECO:0008006" key="3">
    <source>
        <dbReference type="Google" id="ProtNLM"/>
    </source>
</evidence>
<reference evidence="1 2" key="1">
    <citation type="submission" date="2016-10" db="EMBL/GenBank/DDBJ databases">
        <authorList>
            <person name="de Groot N.N."/>
        </authorList>
    </citation>
    <scope>NUCLEOTIDE SEQUENCE [LARGE SCALE GENOMIC DNA]</scope>
    <source>
        <strain evidence="1">MBHS1</strain>
    </source>
</reference>
<sequence length="196" mass="22533">MKKMLLMSSQAGVYALIFILTLSSTLRVSAATPRGGFAIRHAHTQLQDAVYLLNADLSYQLSEDNIEALHNAVPLTLVLNIEVERHRKWWLDETVAKLQQRYQLKYHILGKRYLLTYLNTGISESYTTLNNALSALSQLRNFPLLDAKLTRTDGEYRVHLQTYLDIESLPAPMRPIAWFSKPWRLISEPYTCPLQN</sequence>
<organism evidence="1 2">
    <name type="scientific">Candidatus Venteria ishoeyi</name>
    <dbReference type="NCBI Taxonomy" id="1899563"/>
    <lineage>
        <taxon>Bacteria</taxon>
        <taxon>Pseudomonadati</taxon>
        <taxon>Pseudomonadota</taxon>
        <taxon>Gammaproteobacteria</taxon>
        <taxon>Thiotrichales</taxon>
        <taxon>Thiotrichaceae</taxon>
        <taxon>Venteria</taxon>
    </lineage>
</organism>
<evidence type="ECO:0000313" key="2">
    <source>
        <dbReference type="Proteomes" id="UP000236724"/>
    </source>
</evidence>
<dbReference type="RefSeq" id="WP_103922297.1">
    <property type="nucleotide sequence ID" value="NZ_FMSV02000556.1"/>
</dbReference>
<gene>
    <name evidence="1" type="ORF">MBHS_04677</name>
</gene>
<dbReference type="AlphaFoldDB" id="A0A1H6FIE5"/>